<evidence type="ECO:0008006" key="3">
    <source>
        <dbReference type="Google" id="ProtNLM"/>
    </source>
</evidence>
<gene>
    <name evidence="1" type="ORF">GR138_12060</name>
</gene>
<sequence>MDWVPSNVVDALASSHQLGIFTHIATVPPLRVWFGVEDIPITIESVDEGGAIYQGGGRLIGLPTLEVLVNGTADAVEFTMSGIDPATGAALISSIPPVRGADVYVGITTLDDYYQPMSHIIPLWRGTASHTTEASPTVVGQQNRTTTLGLSIASGGETRSRPSRSLWSAAQQKALSPTDRFCDNTSRMARMVQPVWPNY</sequence>
<keyword evidence="2" id="KW-1185">Reference proteome</keyword>
<comment type="caution">
    <text evidence="1">The sequence shown here is derived from an EMBL/GenBank/DDBJ whole genome shotgun (WGS) entry which is preliminary data.</text>
</comment>
<proteinExistence type="predicted"/>
<dbReference type="Proteomes" id="UP000435802">
    <property type="component" value="Unassembled WGS sequence"/>
</dbReference>
<name>A0A6N8SEB5_9HYPH</name>
<evidence type="ECO:0000313" key="1">
    <source>
        <dbReference type="EMBL" id="MXN45928.1"/>
    </source>
</evidence>
<reference evidence="1 2" key="1">
    <citation type="submission" date="2019-12" db="EMBL/GenBank/DDBJ databases">
        <title>Shinella kummerowiae sp. nov., a symbiotic bacterium isolated from root nodules of the herbal legume Kummerowia stipulacea.</title>
        <authorList>
            <person name="Gao J."/>
        </authorList>
    </citation>
    <scope>NUCLEOTIDE SEQUENCE [LARGE SCALE GENOMIC DNA]</scope>
    <source>
        <strain evidence="1 2">CCBAU 25048</strain>
    </source>
</reference>
<dbReference type="RefSeq" id="WP_160859491.1">
    <property type="nucleotide sequence ID" value="NZ_WUMK01000004.1"/>
</dbReference>
<accession>A0A6N8SEB5</accession>
<organism evidence="1 2">
    <name type="scientific">Shinella kummerowiae</name>
    <dbReference type="NCBI Taxonomy" id="417745"/>
    <lineage>
        <taxon>Bacteria</taxon>
        <taxon>Pseudomonadati</taxon>
        <taxon>Pseudomonadota</taxon>
        <taxon>Alphaproteobacteria</taxon>
        <taxon>Hyphomicrobiales</taxon>
        <taxon>Rhizobiaceae</taxon>
        <taxon>Shinella</taxon>
    </lineage>
</organism>
<evidence type="ECO:0000313" key="2">
    <source>
        <dbReference type="Proteomes" id="UP000435802"/>
    </source>
</evidence>
<dbReference type="EMBL" id="WUMK01000004">
    <property type="protein sequence ID" value="MXN45928.1"/>
    <property type="molecule type" value="Genomic_DNA"/>
</dbReference>
<protein>
    <recommendedName>
        <fullName evidence="3">DUF2163 domain-containing protein</fullName>
    </recommendedName>
</protein>
<dbReference type="OrthoDB" id="8358452at2"/>
<dbReference type="AlphaFoldDB" id="A0A6N8SEB5"/>